<dbReference type="Proteomes" id="UP000318538">
    <property type="component" value="Chromosome"/>
</dbReference>
<accession>A0A517NL97</accession>
<feature type="region of interest" description="Disordered" evidence="1">
    <location>
        <begin position="153"/>
        <end position="175"/>
    </location>
</feature>
<dbReference type="KEGG" id="rlc:K227x_63350"/>
<protein>
    <submittedName>
        <fullName evidence="2">Uncharacterized protein</fullName>
    </submittedName>
</protein>
<feature type="compositionally biased region" description="Low complexity" evidence="1">
    <location>
        <begin position="154"/>
        <end position="164"/>
    </location>
</feature>
<evidence type="ECO:0000313" key="3">
    <source>
        <dbReference type="Proteomes" id="UP000318538"/>
    </source>
</evidence>
<organism evidence="2 3">
    <name type="scientific">Rubripirellula lacrimiformis</name>
    <dbReference type="NCBI Taxonomy" id="1930273"/>
    <lineage>
        <taxon>Bacteria</taxon>
        <taxon>Pseudomonadati</taxon>
        <taxon>Planctomycetota</taxon>
        <taxon>Planctomycetia</taxon>
        <taxon>Pirellulales</taxon>
        <taxon>Pirellulaceae</taxon>
        <taxon>Rubripirellula</taxon>
    </lineage>
</organism>
<feature type="region of interest" description="Disordered" evidence="1">
    <location>
        <begin position="196"/>
        <end position="232"/>
    </location>
</feature>
<name>A0A517NL97_9BACT</name>
<evidence type="ECO:0000313" key="2">
    <source>
        <dbReference type="EMBL" id="QDT07906.1"/>
    </source>
</evidence>
<sequence length="340" mass="36759">MTPDCSSILGVDRECFGKSGYAGSCADVDCSLSFYLAALSQSKRSKESLDLRHQSPYVRKVSGSPETPRCTQGWMNHPMKIRTLMTSDRKSNDLDPRIQTVRTVAGQQSDHETAAKRSPASVRWAASLLAVVAISTTAVADDQDSSATIASQLAAGGPDASGDASDTRSPMIFGSGAVNAQPKVVDGRFTLPPLEARSTATEDVGNGKIPSGFRGDQERPLQSLPESGADREQPWNWSVANWSAANTFAYPKYFEDRMLERHGHQRFGIAQPLVSGARFAATVPMLPYLMAIQPPCECEYTLGYYRSGSCAPMTFQRPPWDRRAIIAESAAVATGFVVIP</sequence>
<keyword evidence="3" id="KW-1185">Reference proteome</keyword>
<gene>
    <name evidence="2" type="ORF">K227x_63350</name>
</gene>
<dbReference type="AlphaFoldDB" id="A0A517NL97"/>
<proteinExistence type="predicted"/>
<dbReference type="EMBL" id="CP036525">
    <property type="protein sequence ID" value="QDT07906.1"/>
    <property type="molecule type" value="Genomic_DNA"/>
</dbReference>
<reference evidence="2 3" key="1">
    <citation type="submission" date="2019-02" db="EMBL/GenBank/DDBJ databases">
        <title>Deep-cultivation of Planctomycetes and their phenomic and genomic characterization uncovers novel biology.</title>
        <authorList>
            <person name="Wiegand S."/>
            <person name="Jogler M."/>
            <person name="Boedeker C."/>
            <person name="Pinto D."/>
            <person name="Vollmers J."/>
            <person name="Rivas-Marin E."/>
            <person name="Kohn T."/>
            <person name="Peeters S.H."/>
            <person name="Heuer A."/>
            <person name="Rast P."/>
            <person name="Oberbeckmann S."/>
            <person name="Bunk B."/>
            <person name="Jeske O."/>
            <person name="Meyerdierks A."/>
            <person name="Storesund J.E."/>
            <person name="Kallscheuer N."/>
            <person name="Luecker S."/>
            <person name="Lage O.M."/>
            <person name="Pohl T."/>
            <person name="Merkel B.J."/>
            <person name="Hornburger P."/>
            <person name="Mueller R.-W."/>
            <person name="Bruemmer F."/>
            <person name="Labrenz M."/>
            <person name="Spormann A.M."/>
            <person name="Op den Camp H."/>
            <person name="Overmann J."/>
            <person name="Amann R."/>
            <person name="Jetten M.S.M."/>
            <person name="Mascher T."/>
            <person name="Medema M.H."/>
            <person name="Devos D.P."/>
            <person name="Kaster A.-K."/>
            <person name="Ovreas L."/>
            <person name="Rohde M."/>
            <person name="Galperin M.Y."/>
            <person name="Jogler C."/>
        </authorList>
    </citation>
    <scope>NUCLEOTIDE SEQUENCE [LARGE SCALE GENOMIC DNA]</scope>
    <source>
        <strain evidence="2 3">K22_7</strain>
    </source>
</reference>
<evidence type="ECO:0000256" key="1">
    <source>
        <dbReference type="SAM" id="MobiDB-lite"/>
    </source>
</evidence>